<organism evidence="4 5">
    <name type="scientific">Clostridium aceticum</name>
    <dbReference type="NCBI Taxonomy" id="84022"/>
    <lineage>
        <taxon>Bacteria</taxon>
        <taxon>Bacillati</taxon>
        <taxon>Bacillota</taxon>
        <taxon>Clostridia</taxon>
        <taxon>Eubacteriales</taxon>
        <taxon>Clostridiaceae</taxon>
        <taxon>Clostridium</taxon>
    </lineage>
</organism>
<evidence type="ECO:0000259" key="3">
    <source>
        <dbReference type="Pfam" id="PF25137"/>
    </source>
</evidence>
<feature type="domain" description="Fe-containing alcohol dehydrogenase-like C-terminal" evidence="3">
    <location>
        <begin position="191"/>
        <end position="384"/>
    </location>
</feature>
<dbReference type="Gene3D" id="1.20.1090.10">
    <property type="entry name" value="Dehydroquinate synthase-like - alpha domain"/>
    <property type="match status" value="1"/>
</dbReference>
<dbReference type="FunFam" id="3.40.50.1970:FF:000003">
    <property type="entry name" value="Alcohol dehydrogenase, iron-containing"/>
    <property type="match status" value="1"/>
</dbReference>
<dbReference type="Gene3D" id="3.40.50.1970">
    <property type="match status" value="1"/>
</dbReference>
<evidence type="ECO:0000313" key="5">
    <source>
        <dbReference type="Proteomes" id="UP000035704"/>
    </source>
</evidence>
<dbReference type="InterPro" id="IPR056798">
    <property type="entry name" value="ADH_Fe_C"/>
</dbReference>
<keyword evidence="1" id="KW-0560">Oxidoreductase</keyword>
<dbReference type="PANTHER" id="PTHR11496">
    <property type="entry name" value="ALCOHOL DEHYDROGENASE"/>
    <property type="match status" value="1"/>
</dbReference>
<dbReference type="AlphaFoldDB" id="A0A0D8I7P8"/>
<dbReference type="Proteomes" id="UP000035704">
    <property type="component" value="Chromosome"/>
</dbReference>
<dbReference type="SUPFAM" id="SSF56796">
    <property type="entry name" value="Dehydroquinate synthase-like"/>
    <property type="match status" value="1"/>
</dbReference>
<dbReference type="STRING" id="84022.CACET_c38630"/>
<reference evidence="4 5" key="1">
    <citation type="submission" date="2014-10" db="EMBL/GenBank/DDBJ databases">
        <title>Genome sequence of Clostridium aceticum DSM 1496.</title>
        <authorList>
            <person name="Poehlein A."/>
            <person name="Schiel-Bengelsdorf B."/>
            <person name="Gottschalk G."/>
            <person name="Duerre P."/>
            <person name="Daniel R."/>
        </authorList>
    </citation>
    <scope>NUCLEOTIDE SEQUENCE [LARGE SCALE GENOMIC DNA]</scope>
    <source>
        <strain evidence="4 5">DSM 1496</strain>
    </source>
</reference>
<accession>A0A0D8I7P8</accession>
<dbReference type="GO" id="GO:0004022">
    <property type="term" value="F:alcohol dehydrogenase (NAD+) activity"/>
    <property type="evidence" value="ECO:0007669"/>
    <property type="project" value="UniProtKB-ARBA"/>
</dbReference>
<dbReference type="Pfam" id="PF00465">
    <property type="entry name" value="Fe-ADH"/>
    <property type="match status" value="1"/>
</dbReference>
<dbReference type="Pfam" id="PF25137">
    <property type="entry name" value="ADH_Fe_C"/>
    <property type="match status" value="1"/>
</dbReference>
<evidence type="ECO:0000259" key="2">
    <source>
        <dbReference type="Pfam" id="PF00465"/>
    </source>
</evidence>
<gene>
    <name evidence="4" type="ORF">CACET_c38630</name>
</gene>
<dbReference type="InterPro" id="IPR001670">
    <property type="entry name" value="ADH_Fe/GldA"/>
</dbReference>
<dbReference type="PATRIC" id="fig|84022.5.peg.1115"/>
<dbReference type="EMBL" id="CP009687">
    <property type="protein sequence ID" value="AKL97291.1"/>
    <property type="molecule type" value="Genomic_DNA"/>
</dbReference>
<sequence>MLKSGVYTQLAPILFGNGTSQQAGKKAKDLNMTKVLLVTDKGVLDTGHAEKVVNVLKAEGIDVVMWDGVETDCPDYTVAAAAAIGREKAVDSIIGVGGGSVLDTAKAIAAVIPNGDGVLQEIVLYLTGQKRYAVQPLPLMLIPTTAGTGSESTFVSVVSSETMQCKIGLPCPPNYGIVDPELTVGSPAFITAFAGMDAFSHASEALTEVKNTPHSDLLAYEAIRLISKWLPIAVKDINNLEARENLALASNFAGIAFNESGVHMGHSTAHALGHMYHIPHGICCALVTPPIIEFSAKAYPEKMKKIGEIMGLSFSPETPENIGKIVGNAVRVLCKEIGIPSLKEQGLTKEQVLAAKPMIYQEPLCMTFDGTITEQDVITLLETLYDDYQ</sequence>
<evidence type="ECO:0000313" key="4">
    <source>
        <dbReference type="EMBL" id="AKL97291.1"/>
    </source>
</evidence>
<keyword evidence="5" id="KW-1185">Reference proteome</keyword>
<dbReference type="KEGG" id="cace:CACET_c38630"/>
<dbReference type="PANTHER" id="PTHR11496:SF83">
    <property type="entry name" value="HYDROXYACID-OXOACID TRANSHYDROGENASE, MITOCHONDRIAL"/>
    <property type="match status" value="1"/>
</dbReference>
<dbReference type="OrthoDB" id="9804734at2"/>
<dbReference type="InterPro" id="IPR039697">
    <property type="entry name" value="Alcohol_dehydrogenase_Fe"/>
</dbReference>
<name>A0A0D8I7P8_9CLOT</name>
<feature type="domain" description="Alcohol dehydrogenase iron-type/glycerol dehydrogenase GldA" evidence="2">
    <location>
        <begin position="13"/>
        <end position="180"/>
    </location>
</feature>
<protein>
    <submittedName>
        <fullName evidence="4">Alcohol dehydrogenase, class IV</fullName>
    </submittedName>
</protein>
<dbReference type="GO" id="GO:0046872">
    <property type="term" value="F:metal ion binding"/>
    <property type="evidence" value="ECO:0007669"/>
    <property type="project" value="InterPro"/>
</dbReference>
<proteinExistence type="predicted"/>
<dbReference type="RefSeq" id="WP_044825616.1">
    <property type="nucleotide sequence ID" value="NZ_CP009687.1"/>
</dbReference>
<dbReference type="CDD" id="cd14863">
    <property type="entry name" value="Fe-ADH-like"/>
    <property type="match status" value="1"/>
</dbReference>
<evidence type="ECO:0000256" key="1">
    <source>
        <dbReference type="ARBA" id="ARBA00023002"/>
    </source>
</evidence>